<sequence>MRKTSDCPSRTLKEDELHQIIVIAINQFTEDKSMVLENLELILKNTLDSEYDKPIEKLHELQKELIGLHDDRRYDQIVDELEALRKLKQDILIENAIREEKRERISDIKVFLKTSQVEIEEYEEALVHRLVSKVIIHDEKVEVSLKTGEVITVNQ</sequence>
<dbReference type="EMBL" id="FUWO01000035">
    <property type="protein sequence ID" value="SJZ89124.1"/>
    <property type="molecule type" value="Genomic_DNA"/>
</dbReference>
<dbReference type="STRING" id="1121925.SAMN02746011_02015"/>
<organism evidence="1 2">
    <name type="scientific">Globicatella sulfidifaciens DSM 15739</name>
    <dbReference type="NCBI Taxonomy" id="1121925"/>
    <lineage>
        <taxon>Bacteria</taxon>
        <taxon>Bacillati</taxon>
        <taxon>Bacillota</taxon>
        <taxon>Bacilli</taxon>
        <taxon>Lactobacillales</taxon>
        <taxon>Aerococcaceae</taxon>
        <taxon>Globicatella</taxon>
    </lineage>
</organism>
<dbReference type="RefSeq" id="WP_078756652.1">
    <property type="nucleotide sequence ID" value="NZ_FUWO01000035.1"/>
</dbReference>
<gene>
    <name evidence="1" type="ORF">SAMN02746011_02015</name>
</gene>
<dbReference type="AlphaFoldDB" id="A0A1T4PC72"/>
<accession>A0A1T4PC72</accession>
<dbReference type="OrthoDB" id="9769353at2"/>
<evidence type="ECO:0000313" key="2">
    <source>
        <dbReference type="Proteomes" id="UP000189941"/>
    </source>
</evidence>
<keyword evidence="2" id="KW-1185">Reference proteome</keyword>
<dbReference type="Proteomes" id="UP000189941">
    <property type="component" value="Unassembled WGS sequence"/>
</dbReference>
<reference evidence="2" key="1">
    <citation type="submission" date="2017-02" db="EMBL/GenBank/DDBJ databases">
        <authorList>
            <person name="Varghese N."/>
            <person name="Submissions S."/>
        </authorList>
    </citation>
    <scope>NUCLEOTIDE SEQUENCE [LARGE SCALE GENOMIC DNA]</scope>
    <source>
        <strain evidence="2">DSM 15739</strain>
    </source>
</reference>
<protein>
    <recommendedName>
        <fullName evidence="3">Site-specific DNA recombinase</fullName>
    </recommendedName>
</protein>
<evidence type="ECO:0008006" key="3">
    <source>
        <dbReference type="Google" id="ProtNLM"/>
    </source>
</evidence>
<name>A0A1T4PC72_9LACT</name>
<evidence type="ECO:0000313" key="1">
    <source>
        <dbReference type="EMBL" id="SJZ89124.1"/>
    </source>
</evidence>
<proteinExistence type="predicted"/>